<dbReference type="RefSeq" id="WP_248152762.1">
    <property type="nucleotide sequence ID" value="NZ_JALNMJ010000004.1"/>
</dbReference>
<reference evidence="1" key="1">
    <citation type="submission" date="2022-04" db="EMBL/GenBank/DDBJ databases">
        <title>Roseibium sp. CAU 1639 isolated from mud.</title>
        <authorList>
            <person name="Kim W."/>
        </authorList>
    </citation>
    <scope>NUCLEOTIDE SEQUENCE</scope>
    <source>
        <strain evidence="1">CAU 1639</strain>
    </source>
</reference>
<gene>
    <name evidence="1" type="ORF">M0H32_07485</name>
</gene>
<protein>
    <submittedName>
        <fullName evidence="1">Uncharacterized protein</fullName>
    </submittedName>
</protein>
<organism evidence="1 2">
    <name type="scientific">Roseibium sediminicola</name>
    <dbReference type="NCBI Taxonomy" id="2933272"/>
    <lineage>
        <taxon>Bacteria</taxon>
        <taxon>Pseudomonadati</taxon>
        <taxon>Pseudomonadota</taxon>
        <taxon>Alphaproteobacteria</taxon>
        <taxon>Hyphomicrobiales</taxon>
        <taxon>Stappiaceae</taxon>
        <taxon>Roseibium</taxon>
    </lineage>
</organism>
<name>A0ABT0GRT9_9HYPH</name>
<evidence type="ECO:0000313" key="2">
    <source>
        <dbReference type="Proteomes" id="UP001431221"/>
    </source>
</evidence>
<sequence length="87" mass="9653">MALVSEAVKADARRLAPPAAHRAERFLFETADLIAEIGQRETDLQALLEIRPHDKPEILRLVDSLKKKAMTLHGKAVQASQDIKDGQ</sequence>
<accession>A0ABT0GRT9</accession>
<keyword evidence="2" id="KW-1185">Reference proteome</keyword>
<dbReference type="Proteomes" id="UP001431221">
    <property type="component" value="Unassembled WGS sequence"/>
</dbReference>
<evidence type="ECO:0000313" key="1">
    <source>
        <dbReference type="EMBL" id="MCK7611996.1"/>
    </source>
</evidence>
<dbReference type="EMBL" id="JALNMJ010000004">
    <property type="protein sequence ID" value="MCK7611996.1"/>
    <property type="molecule type" value="Genomic_DNA"/>
</dbReference>
<comment type="caution">
    <text evidence="1">The sequence shown here is derived from an EMBL/GenBank/DDBJ whole genome shotgun (WGS) entry which is preliminary data.</text>
</comment>
<proteinExistence type="predicted"/>